<evidence type="ECO:0000256" key="1">
    <source>
        <dbReference type="SAM" id="Phobius"/>
    </source>
</evidence>
<name>A0ABR0KMX0_9EURO</name>
<evidence type="ECO:0008006" key="5">
    <source>
        <dbReference type="Google" id="ProtNLM"/>
    </source>
</evidence>
<keyword evidence="1" id="KW-1133">Transmembrane helix</keyword>
<feature type="chain" id="PRO_5047403032" description="ASST-domain-containing protein" evidence="2">
    <location>
        <begin position="33"/>
        <end position="629"/>
    </location>
</feature>
<dbReference type="EMBL" id="JAVRRG010000006">
    <property type="protein sequence ID" value="KAK5100805.1"/>
    <property type="molecule type" value="Genomic_DNA"/>
</dbReference>
<evidence type="ECO:0000313" key="3">
    <source>
        <dbReference type="EMBL" id="KAK5100805.1"/>
    </source>
</evidence>
<protein>
    <recommendedName>
        <fullName evidence="5">ASST-domain-containing protein</fullName>
    </recommendedName>
</protein>
<keyword evidence="1" id="KW-0472">Membrane</keyword>
<evidence type="ECO:0000313" key="4">
    <source>
        <dbReference type="Proteomes" id="UP001345013"/>
    </source>
</evidence>
<sequence length="629" mass="71072">MLFSVSPVSPSLARVAFLICLTFVLQQPGVLALKTKRPFYSTWYDWGWYGLYPQRSYQSSGLLSPLFNFRTWQSECNDHGYVLLEPRGLLVTQPGPVITDKQGNLVWKGAEWGEVMDFKVQVYQSQQVLTFWVGEDSGTFGQGRYIIVIREVSAANGRFGDLHEFKITSDGTALLTSYVQTPADLSHFDISTQGWIYESVFQEIDIATGTLLFEWRASNHYSFNDTYASPSALGELATEPSTAFDWFHINSIDKDTDGNYYISSRYLHTVSCINDTSGEVLWTLGGKRNEFTDVSPTGMFASNIAWNHHATYLGNETLTVFDNAKAKGMSRNDPPSSQYSRRVLAKLDPTNKIVELLQEFPHPRGWTAQSQGSVQILPSANVLVGWGYIPGYTEFSSAGKPLCDVQFAPTMISTLGWVKNYRTAQNDEWVGRPGTRPAVKVFRDLFSRSAMGKLSVSWNGATEVARWVLQGVDAPIGAWPEAVFQNVMEIERNGFENVFELDKIEYEVPQYVRVAALDSDEKVLGVSHVLDKTREATLAVPWTIMTVVLTASCFLFYKVWRKRQLLLQPVMRKICTQKVLRHTALGSWLVQSYEKEDDIIEYQQMLYHDEDVPGMDLNEMNGDGRGKQE</sequence>
<dbReference type="Proteomes" id="UP001345013">
    <property type="component" value="Unassembled WGS sequence"/>
</dbReference>
<dbReference type="InterPro" id="IPR011047">
    <property type="entry name" value="Quinoprotein_ADH-like_sf"/>
</dbReference>
<keyword evidence="1" id="KW-0812">Transmembrane</keyword>
<dbReference type="InterPro" id="IPR039535">
    <property type="entry name" value="ASST-like"/>
</dbReference>
<proteinExistence type="predicted"/>
<dbReference type="PANTHER" id="PTHR35340:SF5">
    <property type="entry name" value="ASST-DOMAIN-CONTAINING PROTEIN"/>
    <property type="match status" value="1"/>
</dbReference>
<keyword evidence="2" id="KW-0732">Signal</keyword>
<dbReference type="InterPro" id="IPR053143">
    <property type="entry name" value="Arylsulfate_ST"/>
</dbReference>
<evidence type="ECO:0000256" key="2">
    <source>
        <dbReference type="SAM" id="SignalP"/>
    </source>
</evidence>
<reference evidence="3 4" key="1">
    <citation type="submission" date="2023-08" db="EMBL/GenBank/DDBJ databases">
        <title>Black Yeasts Isolated from many extreme environments.</title>
        <authorList>
            <person name="Coleine C."/>
            <person name="Stajich J.E."/>
            <person name="Selbmann L."/>
        </authorList>
    </citation>
    <scope>NUCLEOTIDE SEQUENCE [LARGE SCALE GENOMIC DNA]</scope>
    <source>
        <strain evidence="3 4">CCFEE 5885</strain>
    </source>
</reference>
<dbReference type="Pfam" id="PF14269">
    <property type="entry name" value="Arylsulfotran_2"/>
    <property type="match status" value="1"/>
</dbReference>
<dbReference type="PANTHER" id="PTHR35340">
    <property type="entry name" value="PQQ ENZYME REPEAT PROTEIN-RELATED"/>
    <property type="match status" value="1"/>
</dbReference>
<feature type="signal peptide" evidence="2">
    <location>
        <begin position="1"/>
        <end position="32"/>
    </location>
</feature>
<accession>A0ABR0KMX0</accession>
<dbReference type="SUPFAM" id="SSF50998">
    <property type="entry name" value="Quinoprotein alcohol dehydrogenase-like"/>
    <property type="match status" value="1"/>
</dbReference>
<comment type="caution">
    <text evidence="3">The sequence shown here is derived from an EMBL/GenBank/DDBJ whole genome shotgun (WGS) entry which is preliminary data.</text>
</comment>
<feature type="transmembrane region" description="Helical" evidence="1">
    <location>
        <begin position="539"/>
        <end position="557"/>
    </location>
</feature>
<gene>
    <name evidence="3" type="ORF">LTR24_000951</name>
</gene>
<keyword evidence="4" id="KW-1185">Reference proteome</keyword>
<organism evidence="3 4">
    <name type="scientific">Lithohypha guttulata</name>
    <dbReference type="NCBI Taxonomy" id="1690604"/>
    <lineage>
        <taxon>Eukaryota</taxon>
        <taxon>Fungi</taxon>
        <taxon>Dikarya</taxon>
        <taxon>Ascomycota</taxon>
        <taxon>Pezizomycotina</taxon>
        <taxon>Eurotiomycetes</taxon>
        <taxon>Chaetothyriomycetidae</taxon>
        <taxon>Chaetothyriales</taxon>
        <taxon>Trichomeriaceae</taxon>
        <taxon>Lithohypha</taxon>
    </lineage>
</organism>